<dbReference type="AlphaFoldDB" id="A0A1B0GJ95"/>
<dbReference type="EMBL" id="AJWK01019928">
    <property type="status" value="NOT_ANNOTATED_CDS"/>
    <property type="molecule type" value="Genomic_DNA"/>
</dbReference>
<dbReference type="VEuPathDB" id="VectorBase:LLOJ006194"/>
<evidence type="ECO:0000313" key="4">
    <source>
        <dbReference type="Proteomes" id="UP000092461"/>
    </source>
</evidence>
<protein>
    <submittedName>
        <fullName evidence="3">Uncharacterized protein</fullName>
    </submittedName>
</protein>
<dbReference type="Proteomes" id="UP000092461">
    <property type="component" value="Unassembled WGS sequence"/>
</dbReference>
<keyword evidence="4" id="KW-1185">Reference proteome</keyword>
<evidence type="ECO:0000256" key="2">
    <source>
        <dbReference type="SAM" id="SignalP"/>
    </source>
</evidence>
<dbReference type="Pfam" id="PF00379">
    <property type="entry name" value="Chitin_bind_4"/>
    <property type="match status" value="1"/>
</dbReference>
<dbReference type="EMBL" id="AJWK01019927">
    <property type="status" value="NOT_ANNOTATED_CDS"/>
    <property type="molecule type" value="Genomic_DNA"/>
</dbReference>
<evidence type="ECO:0000313" key="3">
    <source>
        <dbReference type="EnsemblMetazoa" id="LLOJ006194-PA"/>
    </source>
</evidence>
<proteinExistence type="predicted"/>
<reference evidence="3" key="1">
    <citation type="submission" date="2020-05" db="UniProtKB">
        <authorList>
            <consortium name="EnsemblMetazoa"/>
        </authorList>
    </citation>
    <scope>IDENTIFICATION</scope>
    <source>
        <strain evidence="3">Jacobina</strain>
    </source>
</reference>
<feature type="chain" id="PRO_5008408361" evidence="2">
    <location>
        <begin position="18"/>
        <end position="270"/>
    </location>
</feature>
<sequence>MKHCVVVLLLCIWGASGQFLGQTRGQARGQIHGQSREEVRGQVLRQTIPEELSQDLLPPFEEVKSEDPGKTQEVAPTVATAELPPLPLPAASFTKPAVDVKVGSTGRDQVREQRKSTTPSQIAEEPSVTTTTTLKPIEYETPSLFPVPPPALPAPAFSPPQRSSIAADPSSRHRTYEAISPDNFKLSPALPDGSYKFSYNLLESGIQRQEEGNHQQSQVFTNSSGPLVNGGYTYSAPDGQIVSVQTLLMSLASVPLAATSPRSQKPSNVP</sequence>
<accession>A0A1B0GJ95</accession>
<organism evidence="3 4">
    <name type="scientific">Lutzomyia longipalpis</name>
    <name type="common">Sand fly</name>
    <dbReference type="NCBI Taxonomy" id="7200"/>
    <lineage>
        <taxon>Eukaryota</taxon>
        <taxon>Metazoa</taxon>
        <taxon>Ecdysozoa</taxon>
        <taxon>Arthropoda</taxon>
        <taxon>Hexapoda</taxon>
        <taxon>Insecta</taxon>
        <taxon>Pterygota</taxon>
        <taxon>Neoptera</taxon>
        <taxon>Endopterygota</taxon>
        <taxon>Diptera</taxon>
        <taxon>Nematocera</taxon>
        <taxon>Psychodoidea</taxon>
        <taxon>Psychodidae</taxon>
        <taxon>Lutzomyia</taxon>
        <taxon>Lutzomyia</taxon>
    </lineage>
</organism>
<evidence type="ECO:0000256" key="1">
    <source>
        <dbReference type="SAM" id="MobiDB-lite"/>
    </source>
</evidence>
<feature type="region of interest" description="Disordered" evidence="1">
    <location>
        <begin position="152"/>
        <end position="172"/>
    </location>
</feature>
<keyword evidence="2" id="KW-0732">Signal</keyword>
<feature type="signal peptide" evidence="2">
    <location>
        <begin position="1"/>
        <end position="17"/>
    </location>
</feature>
<name>A0A1B0GJ95_LUTLO</name>
<dbReference type="EnsemblMetazoa" id="LLOJ006194-RA">
    <property type="protein sequence ID" value="LLOJ006194-PA"/>
    <property type="gene ID" value="LLOJ006194"/>
</dbReference>
<dbReference type="InterPro" id="IPR000618">
    <property type="entry name" value="Insect_cuticle"/>
</dbReference>
<feature type="region of interest" description="Disordered" evidence="1">
    <location>
        <begin position="103"/>
        <end position="123"/>
    </location>
</feature>
<dbReference type="VEuPathDB" id="VectorBase:LLONM1_007661"/>